<feature type="transmembrane region" description="Helical" evidence="7">
    <location>
        <begin position="43"/>
        <end position="65"/>
    </location>
</feature>
<keyword evidence="5 7" id="KW-1133">Transmembrane helix</keyword>
<dbReference type="PANTHER" id="PTHR33778:SF1">
    <property type="entry name" value="MAGNESIUM TRANSPORTER YHID-RELATED"/>
    <property type="match status" value="1"/>
</dbReference>
<keyword evidence="4 7" id="KW-0812">Transmembrane</keyword>
<dbReference type="Proteomes" id="UP000010729">
    <property type="component" value="Unassembled WGS sequence"/>
</dbReference>
<feature type="transmembrane region" description="Helical" evidence="7">
    <location>
        <begin position="107"/>
        <end position="136"/>
    </location>
</feature>
<evidence type="ECO:0000256" key="4">
    <source>
        <dbReference type="ARBA" id="ARBA00022692"/>
    </source>
</evidence>
<keyword evidence="6 7" id="KW-0472">Membrane</keyword>
<evidence type="ECO:0000256" key="7">
    <source>
        <dbReference type="SAM" id="Phobius"/>
    </source>
</evidence>
<evidence type="ECO:0000313" key="10">
    <source>
        <dbReference type="Proteomes" id="UP000010729"/>
    </source>
</evidence>
<dbReference type="RefSeq" id="WP_005268576.1">
    <property type="nucleotide sequence ID" value="NZ_ANPE02000106.1"/>
</dbReference>
<feature type="transmembrane region" description="Helical" evidence="7">
    <location>
        <begin position="12"/>
        <end position="31"/>
    </location>
</feature>
<dbReference type="PRINTS" id="PR01837">
    <property type="entry name" value="MGTCSAPBPROT"/>
</dbReference>
<evidence type="ECO:0000313" key="9">
    <source>
        <dbReference type="EMBL" id="EMY34617.1"/>
    </source>
</evidence>
<comment type="subcellular location">
    <subcellularLocation>
        <location evidence="1">Cell membrane</location>
        <topology evidence="1">Multi-pass membrane protein</topology>
    </subcellularLocation>
</comment>
<feature type="domain" description="MgtC/SapB/SrpB/YhiD N-terminal" evidence="8">
    <location>
        <begin position="18"/>
        <end position="146"/>
    </location>
</feature>
<evidence type="ECO:0000256" key="5">
    <source>
        <dbReference type="ARBA" id="ARBA00022989"/>
    </source>
</evidence>
<sequence>MLDIELLPESMLTQLAMLVLAFVLSAVVGMERESRLKSAGLRTHTLVGLGSALFTLVSAYGFAHVLGSDVVLDPSRIAAQIVTGIGFLGAGVIFVRQHAVSGLTTAASIWMTAAIGMACGAGMPLIAVAATVLHLATVVMLKTVGRWISPGDKVRDFTVEVRDLEGVLQQVVDCAAELGFDAALSRTRRSRLDGEALLQADLRIQHAAGSLDELVKGLSALEPVMTVTVLSDENT</sequence>
<evidence type="ECO:0000259" key="8">
    <source>
        <dbReference type="Pfam" id="PF02308"/>
    </source>
</evidence>
<name>N1V3G3_9MICC</name>
<keyword evidence="10" id="KW-1185">Reference proteome</keyword>
<dbReference type="PANTHER" id="PTHR33778">
    <property type="entry name" value="PROTEIN MGTC"/>
    <property type="match status" value="1"/>
</dbReference>
<gene>
    <name evidence="9" type="ORF">D477_008598</name>
</gene>
<accession>N1V3G3</accession>
<evidence type="ECO:0000256" key="6">
    <source>
        <dbReference type="ARBA" id="ARBA00023136"/>
    </source>
</evidence>
<evidence type="ECO:0000256" key="3">
    <source>
        <dbReference type="ARBA" id="ARBA00022475"/>
    </source>
</evidence>
<organism evidence="9 10">
    <name type="scientific">Arthrobacter crystallopoietes BAB-32</name>
    <dbReference type="NCBI Taxonomy" id="1246476"/>
    <lineage>
        <taxon>Bacteria</taxon>
        <taxon>Bacillati</taxon>
        <taxon>Actinomycetota</taxon>
        <taxon>Actinomycetes</taxon>
        <taxon>Micrococcales</taxon>
        <taxon>Micrococcaceae</taxon>
        <taxon>Crystallibacter</taxon>
    </lineage>
</organism>
<dbReference type="InterPro" id="IPR049177">
    <property type="entry name" value="MgtC_SapB_SrpB_YhiD_N"/>
</dbReference>
<dbReference type="AlphaFoldDB" id="N1V3G3"/>
<comment type="caution">
    <text evidence="9">The sequence shown here is derived from an EMBL/GenBank/DDBJ whole genome shotgun (WGS) entry which is preliminary data.</text>
</comment>
<proteinExistence type="inferred from homology"/>
<keyword evidence="3" id="KW-1003">Cell membrane</keyword>
<reference evidence="9 10" key="1">
    <citation type="journal article" date="2013" name="Genome Announc.">
        <title>Draft Genome Sequence of Arthrobacter crystallopoietes Strain BAB-32, Revealing Genes for Bioremediation.</title>
        <authorList>
            <person name="Joshi M.N."/>
            <person name="Pandit A.S."/>
            <person name="Sharma A."/>
            <person name="Pandya R.V."/>
            <person name="Desai S.M."/>
            <person name="Saxena A.K."/>
            <person name="Bagatharia S.B."/>
        </authorList>
    </citation>
    <scope>NUCLEOTIDE SEQUENCE [LARGE SCALE GENOMIC DNA]</scope>
    <source>
        <strain evidence="9 10">BAB-32</strain>
    </source>
</reference>
<dbReference type="GO" id="GO:0005886">
    <property type="term" value="C:plasma membrane"/>
    <property type="evidence" value="ECO:0007669"/>
    <property type="project" value="UniProtKB-SubCell"/>
</dbReference>
<evidence type="ECO:0000256" key="1">
    <source>
        <dbReference type="ARBA" id="ARBA00004651"/>
    </source>
</evidence>
<dbReference type="InterPro" id="IPR003416">
    <property type="entry name" value="MgtC/SapB/SrpB/YhiD_fam"/>
</dbReference>
<evidence type="ECO:0000256" key="2">
    <source>
        <dbReference type="ARBA" id="ARBA00009298"/>
    </source>
</evidence>
<feature type="transmembrane region" description="Helical" evidence="7">
    <location>
        <begin position="77"/>
        <end position="95"/>
    </location>
</feature>
<comment type="similarity">
    <text evidence="2">Belongs to the MgtC/SapB family.</text>
</comment>
<dbReference type="EMBL" id="ANPE02000106">
    <property type="protein sequence ID" value="EMY34617.1"/>
    <property type="molecule type" value="Genomic_DNA"/>
</dbReference>
<protein>
    <submittedName>
        <fullName evidence="9">MgtC/SapB transporter</fullName>
    </submittedName>
</protein>
<dbReference type="Pfam" id="PF02308">
    <property type="entry name" value="MgtC"/>
    <property type="match status" value="1"/>
</dbReference>